<evidence type="ECO:0000313" key="2">
    <source>
        <dbReference type="EMBL" id="PSR88566.1"/>
    </source>
</evidence>
<sequence length="58" mass="6892">MPFRIVLLLETPSIFAKKNMSCWSRLSFFSSFWCVSFPFLPAWWRLMLVTAVETFDPI</sequence>
<feature type="transmembrane region" description="Helical" evidence="1">
    <location>
        <begin position="26"/>
        <end position="44"/>
    </location>
</feature>
<keyword evidence="1" id="KW-0472">Membrane</keyword>
<proteinExistence type="predicted"/>
<accession>A0A2T3AA53</accession>
<evidence type="ECO:0000256" key="1">
    <source>
        <dbReference type="SAM" id="Phobius"/>
    </source>
</evidence>
<keyword evidence="1" id="KW-1133">Transmembrane helix</keyword>
<keyword evidence="3" id="KW-1185">Reference proteome</keyword>
<dbReference type="AlphaFoldDB" id="A0A2T3AA53"/>
<keyword evidence="1" id="KW-0812">Transmembrane</keyword>
<dbReference type="InParanoid" id="A0A2T3AA53"/>
<protein>
    <submittedName>
        <fullName evidence="2">Uncharacterized protein</fullName>
    </submittedName>
</protein>
<dbReference type="EMBL" id="KZ678427">
    <property type="protein sequence ID" value="PSR88566.1"/>
    <property type="molecule type" value="Genomic_DNA"/>
</dbReference>
<gene>
    <name evidence="2" type="ORF">BD289DRAFT_432085</name>
</gene>
<reference evidence="2 3" key="1">
    <citation type="journal article" date="2018" name="Mycol. Prog.">
        <title>Coniella lustricola, a new species from submerged detritus.</title>
        <authorList>
            <person name="Raudabaugh D.B."/>
            <person name="Iturriaga T."/>
            <person name="Carver A."/>
            <person name="Mondo S."/>
            <person name="Pangilinan J."/>
            <person name="Lipzen A."/>
            <person name="He G."/>
            <person name="Amirebrahimi M."/>
            <person name="Grigoriev I.V."/>
            <person name="Miller A.N."/>
        </authorList>
    </citation>
    <scope>NUCLEOTIDE SEQUENCE [LARGE SCALE GENOMIC DNA]</scope>
    <source>
        <strain evidence="2 3">B22-T-1</strain>
    </source>
</reference>
<name>A0A2T3AA53_9PEZI</name>
<evidence type="ECO:0000313" key="3">
    <source>
        <dbReference type="Proteomes" id="UP000241462"/>
    </source>
</evidence>
<organism evidence="2 3">
    <name type="scientific">Coniella lustricola</name>
    <dbReference type="NCBI Taxonomy" id="2025994"/>
    <lineage>
        <taxon>Eukaryota</taxon>
        <taxon>Fungi</taxon>
        <taxon>Dikarya</taxon>
        <taxon>Ascomycota</taxon>
        <taxon>Pezizomycotina</taxon>
        <taxon>Sordariomycetes</taxon>
        <taxon>Sordariomycetidae</taxon>
        <taxon>Diaporthales</taxon>
        <taxon>Schizoparmaceae</taxon>
        <taxon>Coniella</taxon>
    </lineage>
</organism>
<dbReference type="Proteomes" id="UP000241462">
    <property type="component" value="Unassembled WGS sequence"/>
</dbReference>